<dbReference type="Proteomes" id="UP000253872">
    <property type="component" value="Unassembled WGS sequence"/>
</dbReference>
<evidence type="ECO:0000313" key="3">
    <source>
        <dbReference type="Proteomes" id="UP000253872"/>
    </source>
</evidence>
<dbReference type="EMBL" id="QEPN01000001">
    <property type="protein sequence ID" value="RDE74013.1"/>
    <property type="molecule type" value="Genomic_DNA"/>
</dbReference>
<organism evidence="2 3">
    <name type="scientific">Haemophilus sputorum</name>
    <dbReference type="NCBI Taxonomy" id="1078480"/>
    <lineage>
        <taxon>Bacteria</taxon>
        <taxon>Pseudomonadati</taxon>
        <taxon>Pseudomonadota</taxon>
        <taxon>Gammaproteobacteria</taxon>
        <taxon>Pasteurellales</taxon>
        <taxon>Pasteurellaceae</taxon>
        <taxon>Haemophilus</taxon>
    </lineage>
</organism>
<comment type="caution">
    <text evidence="2">The sequence shown here is derived from an EMBL/GenBank/DDBJ whole genome shotgun (WGS) entry which is preliminary data.</text>
</comment>
<evidence type="ECO:0000256" key="1">
    <source>
        <dbReference type="SAM" id="MobiDB-lite"/>
    </source>
</evidence>
<evidence type="ECO:0000313" key="2">
    <source>
        <dbReference type="EMBL" id="RDE74013.1"/>
    </source>
</evidence>
<accession>A0A369YJG4</accession>
<reference evidence="2 3" key="1">
    <citation type="submission" date="2018-05" db="EMBL/GenBank/DDBJ databases">
        <title>Draft Genome Sequences for a Diverse set of 7 Haemophilus Species.</title>
        <authorList>
            <person name="Nichols M."/>
            <person name="Topaz N."/>
            <person name="Wang X."/>
            <person name="Wang X."/>
            <person name="Boxrud D."/>
        </authorList>
    </citation>
    <scope>NUCLEOTIDE SEQUENCE [LARGE SCALE GENOMIC DNA]</scope>
    <source>
        <strain evidence="2 3">C2002001239</strain>
    </source>
</reference>
<dbReference type="GO" id="GO:0003824">
    <property type="term" value="F:catalytic activity"/>
    <property type="evidence" value="ECO:0007669"/>
    <property type="project" value="UniProtKB-ARBA"/>
</dbReference>
<dbReference type="RefSeq" id="WP_111401873.1">
    <property type="nucleotide sequence ID" value="NZ_QEPN01000001.1"/>
</dbReference>
<gene>
    <name evidence="2" type="ORF">DPV93_02325</name>
</gene>
<dbReference type="AlphaFoldDB" id="A0A369YJG4"/>
<protein>
    <submittedName>
        <fullName evidence="2">Uncharacterized protein</fullName>
    </submittedName>
</protein>
<sequence>MLILIMLRILQILEVNQPLVLARVKHKRHRVKDLSLYAGKNLEISSTLSSTQSADGNFVRTVLDQLASVKVTGEGGRLNLHSDDLTIKSGNDESQAWVRSQVGSLDSRTTIESGGDANIIGSQTKGKSVSKIR</sequence>
<proteinExistence type="predicted"/>
<feature type="region of interest" description="Disordered" evidence="1">
    <location>
        <begin position="108"/>
        <end position="133"/>
    </location>
</feature>
<dbReference type="STRING" id="1035839.GCA_000238795_01561"/>
<name>A0A369YJG4_9PAST</name>